<evidence type="ECO:0000256" key="1">
    <source>
        <dbReference type="ARBA" id="ARBA00004141"/>
    </source>
</evidence>
<reference evidence="7 8" key="1">
    <citation type="journal article" date="2010" name="Proc. Natl. Acad. Sci. U.S.A.">
        <title>Insights into evolution of multicellular fungi from the assembled chromosomes of the mushroom Coprinopsis cinerea (Coprinus cinereus).</title>
        <authorList>
            <person name="Stajich J.E."/>
            <person name="Wilke S.K."/>
            <person name="Ahren D."/>
            <person name="Au C.H."/>
            <person name="Birren B.W."/>
            <person name="Borodovsky M."/>
            <person name="Burns C."/>
            <person name="Canback B."/>
            <person name="Casselton L.A."/>
            <person name="Cheng C.K."/>
            <person name="Deng J."/>
            <person name="Dietrich F.S."/>
            <person name="Fargo D.C."/>
            <person name="Farman M.L."/>
            <person name="Gathman A.C."/>
            <person name="Goldberg J."/>
            <person name="Guigo R."/>
            <person name="Hoegger P.J."/>
            <person name="Hooker J.B."/>
            <person name="Huggins A."/>
            <person name="James T.Y."/>
            <person name="Kamada T."/>
            <person name="Kilaru S."/>
            <person name="Kodira C."/>
            <person name="Kues U."/>
            <person name="Kupfer D."/>
            <person name="Kwan H.S."/>
            <person name="Lomsadze A."/>
            <person name="Li W."/>
            <person name="Lilly W.W."/>
            <person name="Ma L.J."/>
            <person name="Mackey A.J."/>
            <person name="Manning G."/>
            <person name="Martin F."/>
            <person name="Muraguchi H."/>
            <person name="Natvig D.O."/>
            <person name="Palmerini H."/>
            <person name="Ramesh M.A."/>
            <person name="Rehmeyer C.J."/>
            <person name="Roe B.A."/>
            <person name="Shenoy N."/>
            <person name="Stanke M."/>
            <person name="Ter-Hovhannisyan V."/>
            <person name="Tunlid A."/>
            <person name="Velagapudi R."/>
            <person name="Vision T.J."/>
            <person name="Zeng Q."/>
            <person name="Zolan M.E."/>
            <person name="Pukkila P.J."/>
        </authorList>
    </citation>
    <scope>NUCLEOTIDE SEQUENCE [LARGE SCALE GENOMIC DNA]</scope>
    <source>
        <strain evidence="8">Okayama-7 / 130 / ATCC MYA-4618 / FGSC 9003</strain>
    </source>
</reference>
<dbReference type="InterPro" id="IPR020846">
    <property type="entry name" value="MFS_dom"/>
</dbReference>
<evidence type="ECO:0000313" key="7">
    <source>
        <dbReference type="EMBL" id="EAU80804.2"/>
    </source>
</evidence>
<feature type="transmembrane region" description="Helical" evidence="5">
    <location>
        <begin position="347"/>
        <end position="372"/>
    </location>
</feature>
<organism evidence="7 8">
    <name type="scientific">Coprinopsis cinerea (strain Okayama-7 / 130 / ATCC MYA-4618 / FGSC 9003)</name>
    <name type="common">Inky cap fungus</name>
    <name type="synonym">Hormographiella aspergillata</name>
    <dbReference type="NCBI Taxonomy" id="240176"/>
    <lineage>
        <taxon>Eukaryota</taxon>
        <taxon>Fungi</taxon>
        <taxon>Dikarya</taxon>
        <taxon>Basidiomycota</taxon>
        <taxon>Agaricomycotina</taxon>
        <taxon>Agaricomycetes</taxon>
        <taxon>Agaricomycetidae</taxon>
        <taxon>Agaricales</taxon>
        <taxon>Agaricineae</taxon>
        <taxon>Psathyrellaceae</taxon>
        <taxon>Coprinopsis</taxon>
    </lineage>
</organism>
<feature type="transmembrane region" description="Helical" evidence="5">
    <location>
        <begin position="409"/>
        <end position="431"/>
    </location>
</feature>
<dbReference type="SUPFAM" id="SSF103473">
    <property type="entry name" value="MFS general substrate transporter"/>
    <property type="match status" value="1"/>
</dbReference>
<feature type="transmembrane region" description="Helical" evidence="5">
    <location>
        <begin position="251"/>
        <end position="278"/>
    </location>
</feature>
<dbReference type="PANTHER" id="PTHR23502">
    <property type="entry name" value="MAJOR FACILITATOR SUPERFAMILY"/>
    <property type="match status" value="1"/>
</dbReference>
<feature type="transmembrane region" description="Helical" evidence="5">
    <location>
        <begin position="128"/>
        <end position="152"/>
    </location>
</feature>
<feature type="transmembrane region" description="Helical" evidence="5">
    <location>
        <begin position="191"/>
        <end position="211"/>
    </location>
</feature>
<dbReference type="Gene3D" id="1.20.1720.10">
    <property type="entry name" value="Multidrug resistance protein D"/>
    <property type="match status" value="1"/>
</dbReference>
<dbReference type="EMBL" id="AACS02000002">
    <property type="protein sequence ID" value="EAU80804.2"/>
    <property type="molecule type" value="Genomic_DNA"/>
</dbReference>
<dbReference type="InterPro" id="IPR036259">
    <property type="entry name" value="MFS_trans_sf"/>
</dbReference>
<keyword evidence="4 5" id="KW-0472">Membrane</keyword>
<dbReference type="OrthoDB" id="3066029at2759"/>
<evidence type="ECO:0000259" key="6">
    <source>
        <dbReference type="PROSITE" id="PS50850"/>
    </source>
</evidence>
<name>A8PFI4_COPC7</name>
<evidence type="ECO:0000313" key="8">
    <source>
        <dbReference type="Proteomes" id="UP000001861"/>
    </source>
</evidence>
<dbReference type="Proteomes" id="UP000001861">
    <property type="component" value="Unassembled WGS sequence"/>
</dbReference>
<proteinExistence type="predicted"/>
<feature type="transmembrane region" description="Helical" evidence="5">
    <location>
        <begin position="71"/>
        <end position="96"/>
    </location>
</feature>
<feature type="transmembrane region" description="Helical" evidence="5">
    <location>
        <begin position="103"/>
        <end position="122"/>
    </location>
</feature>
<keyword evidence="2 5" id="KW-0812">Transmembrane</keyword>
<feature type="transmembrane region" description="Helical" evidence="5">
    <location>
        <begin position="321"/>
        <end position="341"/>
    </location>
</feature>
<feature type="transmembrane region" description="Helical" evidence="5">
    <location>
        <begin position="35"/>
        <end position="56"/>
    </location>
</feature>
<dbReference type="InterPro" id="IPR011701">
    <property type="entry name" value="MFS"/>
</dbReference>
<comment type="caution">
    <text evidence="7">The sequence shown here is derived from an EMBL/GenBank/DDBJ whole genome shotgun (WGS) entry which is preliminary data.</text>
</comment>
<dbReference type="GO" id="GO:0022857">
    <property type="term" value="F:transmembrane transporter activity"/>
    <property type="evidence" value="ECO:0007669"/>
    <property type="project" value="InterPro"/>
</dbReference>
<feature type="domain" description="Major facilitator superfamily (MFS) profile" evidence="6">
    <location>
        <begin position="37"/>
        <end position="437"/>
    </location>
</feature>
<dbReference type="PROSITE" id="PS50850">
    <property type="entry name" value="MFS"/>
    <property type="match status" value="1"/>
</dbReference>
<dbReference type="VEuPathDB" id="FungiDB:CC1G_04914"/>
<gene>
    <name evidence="7" type="ORF">CC1G_04914</name>
</gene>
<dbReference type="GO" id="GO:0005886">
    <property type="term" value="C:plasma membrane"/>
    <property type="evidence" value="ECO:0007669"/>
    <property type="project" value="TreeGrafter"/>
</dbReference>
<evidence type="ECO:0000256" key="5">
    <source>
        <dbReference type="SAM" id="Phobius"/>
    </source>
</evidence>
<keyword evidence="8" id="KW-1185">Reference proteome</keyword>
<dbReference type="InParanoid" id="A8PFI4"/>
<feature type="transmembrane region" description="Helical" evidence="5">
    <location>
        <begin position="164"/>
        <end position="185"/>
    </location>
</feature>
<comment type="subcellular location">
    <subcellularLocation>
        <location evidence="1">Membrane</location>
        <topology evidence="1">Multi-pass membrane protein</topology>
    </subcellularLocation>
</comment>
<dbReference type="Pfam" id="PF07690">
    <property type="entry name" value="MFS_1"/>
    <property type="match status" value="1"/>
</dbReference>
<dbReference type="OMA" id="YGWAIDQ"/>
<sequence length="453" mass="48661">MANETTPLLVEENFLTDHRCLSRDIYDRFSRNSKIVILTIVSVGGVLPLTVGWNFVPSIPQIAKDMESTPAVISLAISISIFAFAIGAIIGATYAGFYGRRSVYLFSLPVLLLGSTGVSLAQSVPELMVWRFIQAMGAGPGGSVGAGTIGDIYKLEERGRAMSVYFLACLLGVALAPLAGGYAAHYASWRLMQLGLGCIGFALWFAVLLWLPETSHPGTRGIEKIDAQSLPRWRSVILNPLRPLAFLRSPVMLSIALVTACSLYVYQVLLIPLSYTLACTENDLPVGTPIIGYICDMTVIKWKNKRNGVWCPEDRLRPAQIPLLVIVPVSCFLSGLFSRYGTGALGLSLNLLCLFFNGFGLEMVWGPCAAYLVDVAHSRSAESVAANAALRSAIVSVGVGSIVPMIEAWGVVATNSLASAVSIVGFVLLWLTIRFGDELRAVVDVGFSTADSN</sequence>
<dbReference type="KEGG" id="cci:CC1G_04914"/>
<keyword evidence="3 5" id="KW-1133">Transmembrane helix</keyword>
<dbReference type="HOGENOM" id="CLU_008455_8_0_1"/>
<dbReference type="GeneID" id="6017734"/>
<accession>A8PFI4</accession>
<evidence type="ECO:0000256" key="4">
    <source>
        <dbReference type="ARBA" id="ARBA00023136"/>
    </source>
</evidence>
<dbReference type="AlphaFoldDB" id="A8PFI4"/>
<evidence type="ECO:0000256" key="3">
    <source>
        <dbReference type="ARBA" id="ARBA00022989"/>
    </source>
</evidence>
<dbReference type="eggNOG" id="KOG0255">
    <property type="taxonomic scope" value="Eukaryota"/>
</dbReference>
<evidence type="ECO:0000256" key="2">
    <source>
        <dbReference type="ARBA" id="ARBA00022692"/>
    </source>
</evidence>
<dbReference type="PANTHER" id="PTHR23502:SF64">
    <property type="entry name" value="TRANSPORTER, PUTATIVE (AFU_ORTHOLOGUE AFUA_3G11760)-RELATED"/>
    <property type="match status" value="1"/>
</dbReference>
<dbReference type="RefSeq" id="XP_001841070.2">
    <property type="nucleotide sequence ID" value="XM_001841018.2"/>
</dbReference>
<protein>
    <recommendedName>
        <fullName evidence="6">Major facilitator superfamily (MFS) profile domain-containing protein</fullName>
    </recommendedName>
</protein>